<dbReference type="PANTHER" id="PTHR43381:SF5">
    <property type="entry name" value="TR-TYPE G DOMAIN-CONTAINING PROTEIN"/>
    <property type="match status" value="1"/>
</dbReference>
<keyword evidence="5" id="KW-0342">GTP-binding</keyword>
<evidence type="ECO:0000256" key="5">
    <source>
        <dbReference type="ARBA" id="ARBA00023134"/>
    </source>
</evidence>
<dbReference type="Gene3D" id="2.40.30.10">
    <property type="entry name" value="Translation factors"/>
    <property type="match status" value="1"/>
</dbReference>
<comment type="caution">
    <text evidence="7">The sequence shown here is derived from an EMBL/GenBank/DDBJ whole genome shotgun (WGS) entry which is preliminary data.</text>
</comment>
<protein>
    <submittedName>
        <fullName evidence="7">Translation initiation factor IF-2</fullName>
    </submittedName>
</protein>
<dbReference type="EMBL" id="VSSQ01014669">
    <property type="protein sequence ID" value="MPM54145.1"/>
    <property type="molecule type" value="Genomic_DNA"/>
</dbReference>
<dbReference type="GO" id="GO:0005525">
    <property type="term" value="F:GTP binding"/>
    <property type="evidence" value="ECO:0007669"/>
    <property type="project" value="UniProtKB-KW"/>
</dbReference>
<dbReference type="AlphaFoldDB" id="A0A645ALM6"/>
<evidence type="ECO:0000256" key="4">
    <source>
        <dbReference type="ARBA" id="ARBA00022917"/>
    </source>
</evidence>
<dbReference type="InterPro" id="IPR015760">
    <property type="entry name" value="TIF_IF2"/>
</dbReference>
<dbReference type="InterPro" id="IPR036925">
    <property type="entry name" value="TIF_IF2_dom3_sf"/>
</dbReference>
<dbReference type="SUPFAM" id="SSF52156">
    <property type="entry name" value="Initiation factor IF2/eIF5b, domain 3"/>
    <property type="match status" value="1"/>
</dbReference>
<dbReference type="SUPFAM" id="SSF50447">
    <property type="entry name" value="Translation proteins"/>
    <property type="match status" value="1"/>
</dbReference>
<evidence type="ECO:0000313" key="7">
    <source>
        <dbReference type="EMBL" id="MPM54145.1"/>
    </source>
</evidence>
<gene>
    <name evidence="7" type="primary">infB_20</name>
    <name evidence="7" type="ORF">SDC9_100918</name>
</gene>
<evidence type="ECO:0000259" key="6">
    <source>
        <dbReference type="Pfam" id="PF11987"/>
    </source>
</evidence>
<comment type="similarity">
    <text evidence="1">Belongs to the TRAFAC class translation factor GTPase superfamily. Classic translation factor GTPase family. IF-2 subfamily.</text>
</comment>
<evidence type="ECO:0000256" key="1">
    <source>
        <dbReference type="ARBA" id="ARBA00007733"/>
    </source>
</evidence>
<accession>A0A645ALM6</accession>
<sequence>MGFEQVPAVGSIVTPEKQAIIHQEVVLDKFQIVDDEDHPKLKVILKADMQGTLEALRNSFTDDVVILSAGIGSITDTDIFMAETSHAQIFAFNVKTPTQLLKLAENHKVKVFESRIIYEIIENIQTQVLKLLEPTIDETILGEGLIKAEFKIEKVRIAGVQCTKGEITKDSLIHLKRDGKIIKDTKVEGIRQAKDIVDKIKMGNDCGMTFKPYVDFKLNDVIIAYKN</sequence>
<reference evidence="7" key="1">
    <citation type="submission" date="2019-08" db="EMBL/GenBank/DDBJ databases">
        <authorList>
            <person name="Kucharzyk K."/>
            <person name="Murdoch R.W."/>
            <person name="Higgins S."/>
            <person name="Loffler F."/>
        </authorList>
    </citation>
    <scope>NUCLEOTIDE SEQUENCE</scope>
</reference>
<organism evidence="7">
    <name type="scientific">bioreactor metagenome</name>
    <dbReference type="NCBI Taxonomy" id="1076179"/>
    <lineage>
        <taxon>unclassified sequences</taxon>
        <taxon>metagenomes</taxon>
        <taxon>ecological metagenomes</taxon>
    </lineage>
</organism>
<dbReference type="InterPro" id="IPR023115">
    <property type="entry name" value="TIF_IF2_dom3"/>
</dbReference>
<keyword evidence="2 7" id="KW-0396">Initiation factor</keyword>
<dbReference type="FunFam" id="3.40.50.10050:FF:000001">
    <property type="entry name" value="Translation initiation factor IF-2"/>
    <property type="match status" value="1"/>
</dbReference>
<proteinExistence type="inferred from homology"/>
<dbReference type="InterPro" id="IPR009000">
    <property type="entry name" value="Transl_B-barrel_sf"/>
</dbReference>
<keyword evidence="4" id="KW-0648">Protein biosynthesis</keyword>
<evidence type="ECO:0000256" key="3">
    <source>
        <dbReference type="ARBA" id="ARBA00022741"/>
    </source>
</evidence>
<evidence type="ECO:0000256" key="2">
    <source>
        <dbReference type="ARBA" id="ARBA00022540"/>
    </source>
</evidence>
<dbReference type="FunFam" id="2.40.30.10:FF:000008">
    <property type="entry name" value="Translation initiation factor IF-2"/>
    <property type="match status" value="1"/>
</dbReference>
<dbReference type="Pfam" id="PF11987">
    <property type="entry name" value="IF-2"/>
    <property type="match status" value="1"/>
</dbReference>
<dbReference type="PANTHER" id="PTHR43381">
    <property type="entry name" value="TRANSLATION INITIATION FACTOR IF-2-RELATED"/>
    <property type="match status" value="1"/>
</dbReference>
<keyword evidence="3" id="KW-0547">Nucleotide-binding</keyword>
<name>A0A645ALM6_9ZZZZ</name>
<feature type="domain" description="Translation initiation factor IF- 2" evidence="6">
    <location>
        <begin position="29"/>
        <end position="125"/>
    </location>
</feature>
<dbReference type="GO" id="GO:0005737">
    <property type="term" value="C:cytoplasm"/>
    <property type="evidence" value="ECO:0007669"/>
    <property type="project" value="TreeGrafter"/>
</dbReference>
<dbReference type="GO" id="GO:0003743">
    <property type="term" value="F:translation initiation factor activity"/>
    <property type="evidence" value="ECO:0007669"/>
    <property type="project" value="UniProtKB-KW"/>
</dbReference>
<dbReference type="Gene3D" id="3.40.50.10050">
    <property type="entry name" value="Translation initiation factor IF- 2, domain 3"/>
    <property type="match status" value="1"/>
</dbReference>